<organism evidence="5 6">
    <name type="scientific">Helicobacter canis</name>
    <dbReference type="NCBI Taxonomy" id="29419"/>
    <lineage>
        <taxon>Bacteria</taxon>
        <taxon>Pseudomonadati</taxon>
        <taxon>Campylobacterota</taxon>
        <taxon>Epsilonproteobacteria</taxon>
        <taxon>Campylobacterales</taxon>
        <taxon>Helicobacteraceae</taxon>
        <taxon>Helicobacter</taxon>
    </lineage>
</organism>
<dbReference type="PANTHER" id="PTHR30307">
    <property type="entry name" value="S-ADENOSYLMETHIONINE:TRNA RIBOSYLTRANSFERASE-ISOMERASE"/>
    <property type="match status" value="1"/>
</dbReference>
<sequence length="461" mass="51149">MFALSSYDYPLPKHLIATAPIYPREAAKLLVYDRAKEHITHTTFAHLLEFIPKDCIIALNNTRVLKARIYGKKLGTQTSREIFFHRFATRDDFSVLASSANTLESTCASSLDSSALALCQIRGRVKLGDIFVCARFYAQVVALLDNGYRAIRFFSLKDSALRDKSAIAARALRLHTPSMRPCAPLQSPDFSSQTLESQNGSRDYALGAQSSHSPTAKQAIAVQGKAEAGFFRNPRILEEAKGAERESIATLTPLSQEAVLAMLEEIGHIPLPPYIKRASNDNDIKDYQTLFATQAGAIAAPTASLHLSATMLEALKEQIAYLTLHIGAGTFASVDIPDIREHTMHTESLHITAQALEKLLCAKSRLCVGTSALRSVEFAARLYESHPKPYADLHAQCDIFLHLGNKPRYVDYLLTNFHLPKSTLTMLVASMVGYEQWRKIYEQAIAKGYRFYSYGDAMLIL</sequence>
<dbReference type="Gene3D" id="3.40.1780.10">
    <property type="entry name" value="QueA-like"/>
    <property type="match status" value="2"/>
</dbReference>
<dbReference type="InterPro" id="IPR042118">
    <property type="entry name" value="QueA_dom1"/>
</dbReference>
<evidence type="ECO:0000256" key="3">
    <source>
        <dbReference type="ARBA" id="ARBA00022691"/>
    </source>
</evidence>
<dbReference type="GO" id="GO:0051075">
    <property type="term" value="F:S-adenosylmethionine:tRNA ribosyltransferase-isomerase activity"/>
    <property type="evidence" value="ECO:0007669"/>
    <property type="project" value="TreeGrafter"/>
</dbReference>
<gene>
    <name evidence="5" type="ORF">F4V45_07995</name>
</gene>
<dbReference type="GO" id="GO:0008616">
    <property type="term" value="P:tRNA queuosine(34) biosynthetic process"/>
    <property type="evidence" value="ECO:0007669"/>
    <property type="project" value="UniProtKB-KW"/>
</dbReference>
<keyword evidence="2" id="KW-0808">Transferase</keyword>
<dbReference type="SUPFAM" id="SSF111337">
    <property type="entry name" value="QueA-like"/>
    <property type="match status" value="2"/>
</dbReference>
<comment type="caution">
    <text evidence="5">The sequence shown here is derived from an EMBL/GenBank/DDBJ whole genome shotgun (WGS) entry which is preliminary data.</text>
</comment>
<name>A0A5M9QHB8_9HELI</name>
<keyword evidence="1" id="KW-0963">Cytoplasm</keyword>
<dbReference type="PANTHER" id="PTHR30307:SF0">
    <property type="entry name" value="S-ADENOSYLMETHIONINE:TRNA RIBOSYLTRANSFERASE-ISOMERASE"/>
    <property type="match status" value="1"/>
</dbReference>
<accession>A0A5M9QHB8</accession>
<evidence type="ECO:0000313" key="6">
    <source>
        <dbReference type="Proteomes" id="UP000323707"/>
    </source>
</evidence>
<dbReference type="InterPro" id="IPR042119">
    <property type="entry name" value="QueA_dom2"/>
</dbReference>
<evidence type="ECO:0008006" key="7">
    <source>
        <dbReference type="Google" id="ProtNLM"/>
    </source>
</evidence>
<protein>
    <recommendedName>
        <fullName evidence="7">S-adenosylmethionine:tRNA ribosyltransferase-isomerase</fullName>
    </recommendedName>
</protein>
<dbReference type="Proteomes" id="UP000323707">
    <property type="component" value="Unassembled WGS sequence"/>
</dbReference>
<dbReference type="Gene3D" id="2.40.10.240">
    <property type="entry name" value="QueA-like"/>
    <property type="match status" value="1"/>
</dbReference>
<reference evidence="5 6" key="1">
    <citation type="submission" date="2019-09" db="EMBL/GenBank/DDBJ databases">
        <title>Draft genome sequence of various Type strains from the CCUG.</title>
        <authorList>
            <person name="Pineiro-Iglesias B."/>
            <person name="Tunovic T."/>
            <person name="Unosson C."/>
            <person name="Inganas E."/>
            <person name="Ohlen M."/>
            <person name="Cardew S."/>
            <person name="Jensie-Markopoulos S."/>
            <person name="Salva-Serra F."/>
            <person name="Jaen-Luchoro D."/>
            <person name="Karlsson R."/>
            <person name="Svensson-Stadler L."/>
            <person name="Chun J."/>
            <person name="Moore E."/>
        </authorList>
    </citation>
    <scope>NUCLEOTIDE SEQUENCE [LARGE SCALE GENOMIC DNA]</scope>
    <source>
        <strain evidence="5 6">CCUG 32756T</strain>
    </source>
</reference>
<evidence type="ECO:0000256" key="4">
    <source>
        <dbReference type="ARBA" id="ARBA00022785"/>
    </source>
</evidence>
<evidence type="ECO:0000256" key="2">
    <source>
        <dbReference type="ARBA" id="ARBA00022679"/>
    </source>
</evidence>
<keyword evidence="4" id="KW-0671">Queuosine biosynthesis</keyword>
<proteinExistence type="predicted"/>
<evidence type="ECO:0000256" key="1">
    <source>
        <dbReference type="ARBA" id="ARBA00022490"/>
    </source>
</evidence>
<keyword evidence="3" id="KW-0949">S-adenosyl-L-methionine</keyword>
<dbReference type="InterPro" id="IPR036100">
    <property type="entry name" value="QueA_sf"/>
</dbReference>
<dbReference type="InterPro" id="IPR003699">
    <property type="entry name" value="QueA"/>
</dbReference>
<dbReference type="RefSeq" id="WP_150337806.1">
    <property type="nucleotide sequence ID" value="NZ_JAERIX010000027.1"/>
</dbReference>
<evidence type="ECO:0000313" key="5">
    <source>
        <dbReference type="EMBL" id="KAA8707798.1"/>
    </source>
</evidence>
<dbReference type="AlphaFoldDB" id="A0A5M9QHB8"/>
<dbReference type="EMBL" id="VXKE01000021">
    <property type="protein sequence ID" value="KAA8707798.1"/>
    <property type="molecule type" value="Genomic_DNA"/>
</dbReference>
<dbReference type="Pfam" id="PF02547">
    <property type="entry name" value="Queuosine_synth"/>
    <property type="match status" value="2"/>
</dbReference>